<keyword evidence="2" id="KW-1185">Reference proteome</keyword>
<dbReference type="EMBL" id="CAAALY010003051">
    <property type="protein sequence ID" value="VEL08064.1"/>
    <property type="molecule type" value="Genomic_DNA"/>
</dbReference>
<reference evidence="1" key="1">
    <citation type="submission" date="2018-11" db="EMBL/GenBank/DDBJ databases">
        <authorList>
            <consortium name="Pathogen Informatics"/>
        </authorList>
    </citation>
    <scope>NUCLEOTIDE SEQUENCE</scope>
</reference>
<dbReference type="Proteomes" id="UP000784294">
    <property type="component" value="Unassembled WGS sequence"/>
</dbReference>
<organism evidence="1 2">
    <name type="scientific">Protopolystoma xenopodis</name>
    <dbReference type="NCBI Taxonomy" id="117903"/>
    <lineage>
        <taxon>Eukaryota</taxon>
        <taxon>Metazoa</taxon>
        <taxon>Spiralia</taxon>
        <taxon>Lophotrochozoa</taxon>
        <taxon>Platyhelminthes</taxon>
        <taxon>Monogenea</taxon>
        <taxon>Polyopisthocotylea</taxon>
        <taxon>Polystomatidea</taxon>
        <taxon>Polystomatidae</taxon>
        <taxon>Protopolystoma</taxon>
    </lineage>
</organism>
<proteinExistence type="predicted"/>
<name>A0A3S5CBR2_9PLAT</name>
<evidence type="ECO:0000313" key="1">
    <source>
        <dbReference type="EMBL" id="VEL08064.1"/>
    </source>
</evidence>
<sequence>MLSSADQFLVFGNCLVFATNSQENSMFCTIYLLVWASIPTSTSGGHAICCFVSGDLGQFGVVTSMLCPAWCDDLEALDYGLRPGWMQAPQKVHFRQDPK</sequence>
<dbReference type="AlphaFoldDB" id="A0A3S5CBR2"/>
<protein>
    <submittedName>
        <fullName evidence="1">Uncharacterized protein</fullName>
    </submittedName>
</protein>
<accession>A0A3S5CBR2</accession>
<evidence type="ECO:0000313" key="2">
    <source>
        <dbReference type="Proteomes" id="UP000784294"/>
    </source>
</evidence>
<comment type="caution">
    <text evidence="1">The sequence shown here is derived from an EMBL/GenBank/DDBJ whole genome shotgun (WGS) entry which is preliminary data.</text>
</comment>
<gene>
    <name evidence="1" type="ORF">PXEA_LOCUS1504</name>
</gene>